<evidence type="ECO:0000313" key="7">
    <source>
        <dbReference type="EnsemblMetazoa" id="Aqu2.1.15329_001"/>
    </source>
</evidence>
<evidence type="ECO:0000256" key="3">
    <source>
        <dbReference type="ARBA" id="ARBA00023157"/>
    </source>
</evidence>
<evidence type="ECO:0000256" key="1">
    <source>
        <dbReference type="ARBA" id="ARBA00022729"/>
    </source>
</evidence>
<sequence length="225" mass="25024">MEDHTDPTYGELIDLLCDAEVASNYEEQSVADILIQKFISINAVGSIVETYPPVPLLPFEFNCYGNRDTLWNCYKSTIQCSNGPYRYATVTCQAKFDDWEVRLYGSSYENIGAVEVCIDGEWSSVCYDDFDFSDAATVCTQLGYIPYGNNESVDATCTDGSVRLVGGINELEGNVEICLNKFWGSVCHSGWNTIDANIACKQLGYQSSVKIIKITRHLRCMASPL</sequence>
<dbReference type="PRINTS" id="PR00258">
    <property type="entry name" value="SPERACTRCPTR"/>
</dbReference>
<dbReference type="Pfam" id="PF00530">
    <property type="entry name" value="SRCR"/>
    <property type="match status" value="2"/>
</dbReference>
<dbReference type="PANTHER" id="PTHR19331">
    <property type="entry name" value="SCAVENGER RECEPTOR DOMAIN-CONTAINING"/>
    <property type="match status" value="1"/>
</dbReference>
<evidence type="ECO:0000259" key="6">
    <source>
        <dbReference type="PROSITE" id="PS50287"/>
    </source>
</evidence>
<dbReference type="PANTHER" id="PTHR19331:SF465">
    <property type="entry name" value="EGG PEPTIDE SPERACT RECEPTOR"/>
    <property type="match status" value="1"/>
</dbReference>
<dbReference type="STRING" id="400682.A0A1X7TKP1"/>
<feature type="domain" description="SRCR" evidence="6">
    <location>
        <begin position="101"/>
        <end position="143"/>
    </location>
</feature>
<dbReference type="AlphaFoldDB" id="A0A1X7TKP1"/>
<comment type="caution">
    <text evidence="5">Lacks conserved residue(s) required for the propagation of feature annotation.</text>
</comment>
<protein>
    <recommendedName>
        <fullName evidence="6">SRCR domain-containing protein</fullName>
    </recommendedName>
</protein>
<dbReference type="Gene3D" id="3.10.250.10">
    <property type="entry name" value="SRCR-like domain"/>
    <property type="match status" value="2"/>
</dbReference>
<feature type="domain" description="SRCR" evidence="6">
    <location>
        <begin position="162"/>
        <end position="225"/>
    </location>
</feature>
<dbReference type="PROSITE" id="PS50287">
    <property type="entry name" value="SRCR_2"/>
    <property type="match status" value="2"/>
</dbReference>
<dbReference type="EnsemblMetazoa" id="Aqu2.1.15329_001">
    <property type="protein sequence ID" value="Aqu2.1.15329_001"/>
    <property type="gene ID" value="Aqu2.1.15329"/>
</dbReference>
<dbReference type="InterPro" id="IPR036772">
    <property type="entry name" value="SRCR-like_dom_sf"/>
</dbReference>
<dbReference type="SUPFAM" id="SSF56487">
    <property type="entry name" value="SRCR-like"/>
    <property type="match status" value="2"/>
</dbReference>
<dbReference type="InParanoid" id="A0A1X7TKP1"/>
<dbReference type="InterPro" id="IPR001190">
    <property type="entry name" value="SRCR"/>
</dbReference>
<evidence type="ECO:0000256" key="4">
    <source>
        <dbReference type="ARBA" id="ARBA00023180"/>
    </source>
</evidence>
<keyword evidence="2" id="KW-0677">Repeat</keyword>
<proteinExistence type="predicted"/>
<accession>A0A1X7TKP1</accession>
<dbReference type="SMART" id="SM00202">
    <property type="entry name" value="SR"/>
    <property type="match status" value="1"/>
</dbReference>
<keyword evidence="1" id="KW-0732">Signal</keyword>
<reference evidence="7" key="1">
    <citation type="submission" date="2017-05" db="UniProtKB">
        <authorList>
            <consortium name="EnsemblMetazoa"/>
        </authorList>
    </citation>
    <scope>IDENTIFICATION</scope>
</reference>
<name>A0A1X7TKP1_AMPQE</name>
<keyword evidence="4" id="KW-0325">Glycoprotein</keyword>
<organism evidence="7">
    <name type="scientific">Amphimedon queenslandica</name>
    <name type="common">Sponge</name>
    <dbReference type="NCBI Taxonomy" id="400682"/>
    <lineage>
        <taxon>Eukaryota</taxon>
        <taxon>Metazoa</taxon>
        <taxon>Porifera</taxon>
        <taxon>Demospongiae</taxon>
        <taxon>Heteroscleromorpha</taxon>
        <taxon>Haplosclerida</taxon>
        <taxon>Niphatidae</taxon>
        <taxon>Amphimedon</taxon>
    </lineage>
</organism>
<evidence type="ECO:0000256" key="5">
    <source>
        <dbReference type="PROSITE-ProRule" id="PRU00196"/>
    </source>
</evidence>
<dbReference type="PROSITE" id="PS00420">
    <property type="entry name" value="SRCR_1"/>
    <property type="match status" value="1"/>
</dbReference>
<dbReference type="GO" id="GO:0016020">
    <property type="term" value="C:membrane"/>
    <property type="evidence" value="ECO:0007669"/>
    <property type="project" value="InterPro"/>
</dbReference>
<evidence type="ECO:0000256" key="2">
    <source>
        <dbReference type="ARBA" id="ARBA00022737"/>
    </source>
</evidence>
<keyword evidence="3" id="KW-1015">Disulfide bond</keyword>